<feature type="transmembrane region" description="Helical" evidence="6">
    <location>
        <begin position="707"/>
        <end position="727"/>
    </location>
</feature>
<evidence type="ECO:0000256" key="5">
    <source>
        <dbReference type="ARBA" id="ARBA00023136"/>
    </source>
</evidence>
<dbReference type="OrthoDB" id="9803781at2"/>
<feature type="transmembrane region" description="Helical" evidence="6">
    <location>
        <begin position="778"/>
        <end position="801"/>
    </location>
</feature>
<dbReference type="EMBL" id="CP024608">
    <property type="protein sequence ID" value="ATQ76797.1"/>
    <property type="molecule type" value="Genomic_DNA"/>
</dbReference>
<dbReference type="InterPro" id="IPR050545">
    <property type="entry name" value="Mycobact_MmpL"/>
</dbReference>
<dbReference type="Pfam" id="PF03176">
    <property type="entry name" value="MMPL"/>
    <property type="match status" value="2"/>
</dbReference>
<keyword evidence="4 6" id="KW-1133">Transmembrane helix</keyword>
<feature type="transmembrane region" description="Helical" evidence="6">
    <location>
        <begin position="400"/>
        <end position="420"/>
    </location>
</feature>
<dbReference type="Gene3D" id="1.20.1640.10">
    <property type="entry name" value="Multidrug efflux transporter AcrB transmembrane domain"/>
    <property type="match status" value="2"/>
</dbReference>
<protein>
    <recommendedName>
        <fullName evidence="7">SSD domain-containing protein</fullName>
    </recommendedName>
</protein>
<name>A0A2D2DP87_9BURK</name>
<feature type="domain" description="SSD" evidence="7">
    <location>
        <begin position="304"/>
        <end position="426"/>
    </location>
</feature>
<keyword evidence="3 6" id="KW-0812">Transmembrane</keyword>
<keyword evidence="5 6" id="KW-0472">Membrane</keyword>
<dbReference type="SUPFAM" id="SSF82866">
    <property type="entry name" value="Multidrug efflux transporter AcrB transmembrane domain"/>
    <property type="match status" value="2"/>
</dbReference>
<dbReference type="Proteomes" id="UP000229897">
    <property type="component" value="Chromosome"/>
</dbReference>
<sequence length="858" mass="93836">MKRLMNTLIAYFGNVPDQLRKRKYVVWLFFVLATAFMFAGLGRAKFDASIEGWFEADDPTIVAFDWFHHEFGSDDHLYIVYKPKDGNVFSEASLKTLKAMQDELAAKVAAVKEGDSSPLNHVVKVTSLINAPVLRAEQDALISKKLVGNIVPGTQAELDEIRKVALSQKSFPLLYFSKDNKYGGIMVETNFGAIPVVSAGATSDLAFSELKFDDPGAVAMENRPKFKPTDMPDYIALMEAVKSVLHKPAYAQHFEYFPVGSTAMAEFNWAMVMEMGMLNVAALCIITLLLWFLFRSLSAVVWPVVIVVLSVIWMTGITAWLGLPITSFVMIAVMLTLAVGVADTVHVLAGYLSARKEGKDHAAALRIGFRHVAVACLLTSVINIVAVLALSVTPVVPIKVFALMCALGVALPFMFSVYLLPLMLDIWAPTYAGQTPRAGLAAAVGRLIPNFAGFVARQLDKVLPVVEKRPVTFIAMFVSLFAVCVYGSMLTKVDTDPVGSFPLDSPIRRNVQVVDQNMMGAQSMEIFLDLGKDNAFHDPFVLRTVEQLQRTIEGKYGHLVVKTTSLVDTVKHSYKTLNEGREEMYVIPDKEATVSQTLFLFNQSNPDDRRKLVSDNFDKSHISVRLYNAGSYEYAKTWDAMRKDINQSVGTLRGKYPTAEVSITGVLALMMQGADYLTRSELQSFGLALILISVILLMLFGSVKAGAIALIPNLIPAILAYGALGLLGKPLDITTMMIAPIIIGIAVDDTVHFIMRYRNEVIIDGNIRRALHTTITDTGQSIVFTTMILGLGFGVMAFASGTGMANLGLFGSMAILIGLLNDLFFLPAMILVFKLKFSTRDAATSALVAPELASASAD</sequence>
<dbReference type="PANTHER" id="PTHR33406">
    <property type="entry name" value="MEMBRANE PROTEIN MJ1562-RELATED"/>
    <property type="match status" value="1"/>
</dbReference>
<keyword evidence="9" id="KW-1185">Reference proteome</keyword>
<feature type="transmembrane region" description="Helical" evidence="6">
    <location>
        <begin position="682"/>
        <end position="700"/>
    </location>
</feature>
<dbReference type="PANTHER" id="PTHR33406:SF12">
    <property type="entry name" value="BLR2997 PROTEIN"/>
    <property type="match status" value="1"/>
</dbReference>
<feature type="transmembrane region" description="Helical" evidence="6">
    <location>
        <begin position="300"/>
        <end position="321"/>
    </location>
</feature>
<dbReference type="InterPro" id="IPR004869">
    <property type="entry name" value="MMPL_dom"/>
</dbReference>
<feature type="transmembrane region" description="Helical" evidence="6">
    <location>
        <begin position="372"/>
        <end position="393"/>
    </location>
</feature>
<evidence type="ECO:0000256" key="3">
    <source>
        <dbReference type="ARBA" id="ARBA00022692"/>
    </source>
</evidence>
<dbReference type="InterPro" id="IPR000731">
    <property type="entry name" value="SSD"/>
</dbReference>
<feature type="transmembrane region" description="Helical" evidence="6">
    <location>
        <begin position="328"/>
        <end position="352"/>
    </location>
</feature>
<feature type="domain" description="SSD" evidence="7">
    <location>
        <begin position="706"/>
        <end position="832"/>
    </location>
</feature>
<feature type="transmembrane region" description="Helical" evidence="6">
    <location>
        <begin position="471"/>
        <end position="490"/>
    </location>
</feature>
<feature type="transmembrane region" description="Helical" evidence="6">
    <location>
        <begin position="733"/>
        <end position="757"/>
    </location>
</feature>
<evidence type="ECO:0000256" key="4">
    <source>
        <dbReference type="ARBA" id="ARBA00022989"/>
    </source>
</evidence>
<proteinExistence type="predicted"/>
<evidence type="ECO:0000313" key="8">
    <source>
        <dbReference type="EMBL" id="ATQ76797.1"/>
    </source>
</evidence>
<keyword evidence="2" id="KW-1003">Cell membrane</keyword>
<feature type="transmembrane region" description="Helical" evidence="6">
    <location>
        <begin position="807"/>
        <end position="833"/>
    </location>
</feature>
<evidence type="ECO:0000256" key="6">
    <source>
        <dbReference type="SAM" id="Phobius"/>
    </source>
</evidence>
<evidence type="ECO:0000259" key="7">
    <source>
        <dbReference type="PROSITE" id="PS50156"/>
    </source>
</evidence>
<evidence type="ECO:0000256" key="2">
    <source>
        <dbReference type="ARBA" id="ARBA00022475"/>
    </source>
</evidence>
<dbReference type="PROSITE" id="PS50156">
    <property type="entry name" value="SSD"/>
    <property type="match status" value="2"/>
</dbReference>
<organism evidence="8 9">
    <name type="scientific">Massilia violaceinigra</name>
    <dbReference type="NCBI Taxonomy" id="2045208"/>
    <lineage>
        <taxon>Bacteria</taxon>
        <taxon>Pseudomonadati</taxon>
        <taxon>Pseudomonadota</taxon>
        <taxon>Betaproteobacteria</taxon>
        <taxon>Burkholderiales</taxon>
        <taxon>Oxalobacteraceae</taxon>
        <taxon>Telluria group</taxon>
        <taxon>Massilia</taxon>
    </lineage>
</organism>
<comment type="subcellular location">
    <subcellularLocation>
        <location evidence="1">Cell membrane</location>
        <topology evidence="1">Multi-pass membrane protein</topology>
    </subcellularLocation>
</comment>
<dbReference type="AlphaFoldDB" id="A0A2D2DP87"/>
<reference evidence="8" key="1">
    <citation type="submission" date="2017-10" db="EMBL/GenBank/DDBJ databases">
        <title>Massilia psychrophilum sp. nov., a novel purple-pigmented bacterium isolated from Tianshan glacier, Xinjiang Municipality, China.</title>
        <authorList>
            <person name="Wang H."/>
        </authorList>
    </citation>
    <scope>NUCLEOTIDE SEQUENCE [LARGE SCALE GENOMIC DNA]</scope>
    <source>
        <strain evidence="8">B2</strain>
    </source>
</reference>
<dbReference type="GO" id="GO:0005886">
    <property type="term" value="C:plasma membrane"/>
    <property type="evidence" value="ECO:0007669"/>
    <property type="project" value="UniProtKB-SubCell"/>
</dbReference>
<feature type="transmembrane region" description="Helical" evidence="6">
    <location>
        <begin position="276"/>
        <end position="294"/>
    </location>
</feature>
<evidence type="ECO:0000256" key="1">
    <source>
        <dbReference type="ARBA" id="ARBA00004651"/>
    </source>
</evidence>
<feature type="transmembrane region" description="Helical" evidence="6">
    <location>
        <begin position="24"/>
        <end position="41"/>
    </location>
</feature>
<gene>
    <name evidence="8" type="ORF">CR152_21460</name>
</gene>
<evidence type="ECO:0000313" key="9">
    <source>
        <dbReference type="Proteomes" id="UP000229897"/>
    </source>
</evidence>
<accession>A0A2D2DP87</accession>
<dbReference type="KEGG" id="mass:CR152_21460"/>